<dbReference type="Gene3D" id="3.30.1950.10">
    <property type="entry name" value="wza like domain"/>
    <property type="match status" value="1"/>
</dbReference>
<dbReference type="PROSITE" id="PS51318">
    <property type="entry name" value="TAT"/>
    <property type="match status" value="1"/>
</dbReference>
<dbReference type="InterPro" id="IPR003715">
    <property type="entry name" value="Poly_export_N"/>
</dbReference>
<dbReference type="InterPro" id="IPR049712">
    <property type="entry name" value="Poly_export"/>
</dbReference>
<feature type="signal peptide" evidence="2">
    <location>
        <begin position="1"/>
        <end position="20"/>
    </location>
</feature>
<dbReference type="InterPro" id="IPR019554">
    <property type="entry name" value="Soluble_ligand-bd"/>
</dbReference>
<evidence type="ECO:0008006" key="7">
    <source>
        <dbReference type="Google" id="ProtNLM"/>
    </source>
</evidence>
<protein>
    <recommendedName>
        <fullName evidence="7">Polysaccharide export protein</fullName>
    </recommendedName>
</protein>
<dbReference type="PROSITE" id="PS51257">
    <property type="entry name" value="PROKAR_LIPOPROTEIN"/>
    <property type="match status" value="1"/>
</dbReference>
<reference evidence="5" key="1">
    <citation type="journal article" date="2014" name="Int. J. Syst. Evol. Microbiol.">
        <title>Complete genome of a new Firmicutes species belonging to the dominant human colonic microbiota ('Ruminococcus bicirculans') reveals two chromosomes and a selective capacity to utilize plant glucans.</title>
        <authorList>
            <consortium name="NISC Comparative Sequencing Program"/>
            <person name="Wegmann U."/>
            <person name="Louis P."/>
            <person name="Goesmann A."/>
            <person name="Henrissat B."/>
            <person name="Duncan S.H."/>
            <person name="Flint H.J."/>
        </authorList>
    </citation>
    <scope>NUCLEOTIDE SEQUENCE</scope>
    <source>
        <strain evidence="5">VKM B-1499</strain>
    </source>
</reference>
<comment type="caution">
    <text evidence="5">The sequence shown here is derived from an EMBL/GenBank/DDBJ whole genome shotgun (WGS) entry which is preliminary data.</text>
</comment>
<sequence length="253" mass="27152">MTPDRRLFLLALGSAAATLAACGAGNAARMPRPGSATQRVQTPSRDAFPAIPFADWTDEEPEYLLYPGDEIEVAMPTAAELTRTLKVGPDGRVALPLIGQIMAADRTLPELEREASSAYASQLVRPVVEVTLRQAGPIRVWIDGEVRTPGVIEMTGDLDAYQAVVQAGGFLPSGKPDRVALIRRGPGGSRMMRVVDLRPRRGEVVALRRGDILFVPRSTLGELAAFFTQVRAAMPIGFSYSINGSNGNGYATF</sequence>
<keyword evidence="6" id="KW-1185">Reference proteome</keyword>
<gene>
    <name evidence="5" type="ORF">GCM10017620_33660</name>
</gene>
<feature type="chain" id="PRO_5046339595" description="Polysaccharide export protein" evidence="2">
    <location>
        <begin position="21"/>
        <end position="253"/>
    </location>
</feature>
<proteinExistence type="predicted"/>
<dbReference type="InterPro" id="IPR006311">
    <property type="entry name" value="TAT_signal"/>
</dbReference>
<evidence type="ECO:0000256" key="2">
    <source>
        <dbReference type="SAM" id="SignalP"/>
    </source>
</evidence>
<dbReference type="Pfam" id="PF10531">
    <property type="entry name" value="SLBB"/>
    <property type="match status" value="1"/>
</dbReference>
<feature type="domain" description="Polysaccharide export protein N-terminal" evidence="3">
    <location>
        <begin position="59"/>
        <end position="132"/>
    </location>
</feature>
<reference evidence="5" key="2">
    <citation type="submission" date="2023-01" db="EMBL/GenBank/DDBJ databases">
        <authorList>
            <person name="Sun Q."/>
            <person name="Evtushenko L."/>
        </authorList>
    </citation>
    <scope>NUCLEOTIDE SEQUENCE</scope>
    <source>
        <strain evidence="5">VKM B-1499</strain>
    </source>
</reference>
<keyword evidence="1 2" id="KW-0732">Signal</keyword>
<name>A0ABQ5TC27_9CAUL</name>
<dbReference type="Gene3D" id="3.10.560.10">
    <property type="entry name" value="Outer membrane lipoprotein wza domain like"/>
    <property type="match status" value="1"/>
</dbReference>
<evidence type="ECO:0000313" key="5">
    <source>
        <dbReference type="EMBL" id="GLK50392.1"/>
    </source>
</evidence>
<dbReference type="RefSeq" id="WP_271166527.1">
    <property type="nucleotide sequence ID" value="NZ_BSFD01000011.1"/>
</dbReference>
<organism evidence="5 6">
    <name type="scientific">Brevundimonas intermedia</name>
    <dbReference type="NCBI Taxonomy" id="74315"/>
    <lineage>
        <taxon>Bacteria</taxon>
        <taxon>Pseudomonadati</taxon>
        <taxon>Pseudomonadota</taxon>
        <taxon>Alphaproteobacteria</taxon>
        <taxon>Caulobacterales</taxon>
        <taxon>Caulobacteraceae</taxon>
        <taxon>Brevundimonas</taxon>
    </lineage>
</organism>
<dbReference type="PANTHER" id="PTHR33619:SF3">
    <property type="entry name" value="POLYSACCHARIDE EXPORT PROTEIN GFCE-RELATED"/>
    <property type="match status" value="1"/>
</dbReference>
<dbReference type="Proteomes" id="UP001143509">
    <property type="component" value="Unassembled WGS sequence"/>
</dbReference>
<evidence type="ECO:0000259" key="3">
    <source>
        <dbReference type="Pfam" id="PF02563"/>
    </source>
</evidence>
<evidence type="ECO:0000313" key="6">
    <source>
        <dbReference type="Proteomes" id="UP001143509"/>
    </source>
</evidence>
<evidence type="ECO:0000256" key="1">
    <source>
        <dbReference type="ARBA" id="ARBA00022729"/>
    </source>
</evidence>
<accession>A0ABQ5TC27</accession>
<dbReference type="Pfam" id="PF02563">
    <property type="entry name" value="Poly_export"/>
    <property type="match status" value="1"/>
</dbReference>
<evidence type="ECO:0000259" key="4">
    <source>
        <dbReference type="Pfam" id="PF10531"/>
    </source>
</evidence>
<dbReference type="EMBL" id="BSFD01000011">
    <property type="protein sequence ID" value="GLK50392.1"/>
    <property type="molecule type" value="Genomic_DNA"/>
</dbReference>
<dbReference type="PANTHER" id="PTHR33619">
    <property type="entry name" value="POLYSACCHARIDE EXPORT PROTEIN GFCE-RELATED"/>
    <property type="match status" value="1"/>
</dbReference>
<feature type="domain" description="Soluble ligand binding" evidence="4">
    <location>
        <begin position="140"/>
        <end position="193"/>
    </location>
</feature>